<feature type="domain" description="Glycosyl hydrolase family 13 catalytic" evidence="1">
    <location>
        <begin position="23"/>
        <end position="483"/>
    </location>
</feature>
<protein>
    <submittedName>
        <fullName evidence="2">Maltooligosyl trehalose synthase</fullName>
        <ecNumber evidence="2">5.4.99.15</ecNumber>
    </submittedName>
</protein>
<evidence type="ECO:0000313" key="2">
    <source>
        <dbReference type="EMBL" id="KIC71956.1"/>
    </source>
</evidence>
<dbReference type="NCBIfam" id="TIGR02401">
    <property type="entry name" value="trehalose_TreY"/>
    <property type="match status" value="1"/>
</dbReference>
<dbReference type="Gene3D" id="3.30.750.90">
    <property type="match status" value="1"/>
</dbReference>
<dbReference type="PANTHER" id="PTHR10357">
    <property type="entry name" value="ALPHA-AMYLASE FAMILY MEMBER"/>
    <property type="match status" value="1"/>
</dbReference>
<evidence type="ECO:0000313" key="3">
    <source>
        <dbReference type="Proteomes" id="UP000031465"/>
    </source>
</evidence>
<proteinExistence type="predicted"/>
<dbReference type="InterPro" id="IPR012767">
    <property type="entry name" value="Trehalose_TreY"/>
</dbReference>
<dbReference type="SMART" id="SM00642">
    <property type="entry name" value="Aamy"/>
    <property type="match status" value="1"/>
</dbReference>
<dbReference type="GO" id="GO:0047470">
    <property type="term" value="F:(1,4)-alpha-D-glucan 1-alpha-D-glucosylmutase activity"/>
    <property type="evidence" value="ECO:0007669"/>
    <property type="project" value="UniProtKB-EC"/>
</dbReference>
<dbReference type="GO" id="GO:0005992">
    <property type="term" value="P:trehalose biosynthetic process"/>
    <property type="evidence" value="ECO:0007669"/>
    <property type="project" value="TreeGrafter"/>
</dbReference>
<gene>
    <name evidence="2" type="primary">treY</name>
    <name evidence="2" type="ORF">DB44_CV00030</name>
</gene>
<dbReference type="InterPro" id="IPR013797">
    <property type="entry name" value="Maltooligo_trehalose_synth_4"/>
</dbReference>
<name>A0A0C1JN07_9BACT</name>
<evidence type="ECO:0000259" key="1">
    <source>
        <dbReference type="SMART" id="SM00642"/>
    </source>
</evidence>
<dbReference type="Gene3D" id="3.30.1590.10">
    <property type="entry name" value="Maltooligosyl trehalose synthase, domain 2"/>
    <property type="match status" value="1"/>
</dbReference>
<dbReference type="EMBL" id="JSAN01000068">
    <property type="protein sequence ID" value="KIC71956.1"/>
    <property type="molecule type" value="Genomic_DNA"/>
</dbReference>
<dbReference type="Pfam" id="PF00128">
    <property type="entry name" value="Alpha-amylase"/>
    <property type="match status" value="1"/>
</dbReference>
<dbReference type="Gene3D" id="1.10.10.470">
    <property type="entry name" value="Maltooligosyl trehalose synthase, domain 4"/>
    <property type="match status" value="1"/>
</dbReference>
<dbReference type="Proteomes" id="UP000031465">
    <property type="component" value="Unassembled WGS sequence"/>
</dbReference>
<dbReference type="AlphaFoldDB" id="A0A0C1JN07"/>
<dbReference type="PANTHER" id="PTHR10357:SF216">
    <property type="entry name" value="MALTOOLIGOSYL TREHALOSE SYNTHASE-RELATED"/>
    <property type="match status" value="1"/>
</dbReference>
<reference evidence="2 3" key="1">
    <citation type="journal article" date="2014" name="Mol. Biol. Evol.">
        <title>Massive expansion of Ubiquitination-related gene families within the Chlamydiae.</title>
        <authorList>
            <person name="Domman D."/>
            <person name="Collingro A."/>
            <person name="Lagkouvardos I."/>
            <person name="Gehre L."/>
            <person name="Weinmaier T."/>
            <person name="Rattei T."/>
            <person name="Subtil A."/>
            <person name="Horn M."/>
        </authorList>
    </citation>
    <scope>NUCLEOTIDE SEQUENCE [LARGE SCALE GENOMIC DNA]</scope>
    <source>
        <strain evidence="2 3">EI2</strain>
    </source>
</reference>
<organism evidence="2 3">
    <name type="scientific">Candidatus Protochlamydia amoebophila</name>
    <dbReference type="NCBI Taxonomy" id="362787"/>
    <lineage>
        <taxon>Bacteria</taxon>
        <taxon>Pseudomonadati</taxon>
        <taxon>Chlamydiota</taxon>
        <taxon>Chlamydiia</taxon>
        <taxon>Parachlamydiales</taxon>
        <taxon>Parachlamydiaceae</taxon>
        <taxon>Candidatus Protochlamydia</taxon>
    </lineage>
</organism>
<dbReference type="GO" id="GO:0030980">
    <property type="term" value="P:alpha-glucan catabolic process"/>
    <property type="evidence" value="ECO:0007669"/>
    <property type="project" value="TreeGrafter"/>
</dbReference>
<keyword evidence="2" id="KW-0413">Isomerase</keyword>
<dbReference type="CDD" id="cd11336">
    <property type="entry name" value="AmyAc_MTSase"/>
    <property type="match status" value="1"/>
</dbReference>
<dbReference type="Gene3D" id="1.10.150.200">
    <property type="entry name" value="Maltooligosyl trehalose synthase, domain 3"/>
    <property type="match status" value="1"/>
</dbReference>
<dbReference type="Gene3D" id="3.20.20.80">
    <property type="entry name" value="Glycosidases"/>
    <property type="match status" value="2"/>
</dbReference>
<dbReference type="EC" id="5.4.99.15" evidence="2"/>
<dbReference type="SUPFAM" id="SSF51445">
    <property type="entry name" value="(Trans)glycosidases"/>
    <property type="match status" value="1"/>
</dbReference>
<dbReference type="InterPro" id="IPR006047">
    <property type="entry name" value="GH13_cat_dom"/>
</dbReference>
<comment type="caution">
    <text evidence="2">The sequence shown here is derived from an EMBL/GenBank/DDBJ whole genome shotgun (WGS) entry which is preliminary data.</text>
</comment>
<accession>A0A0C1JN07</accession>
<dbReference type="InterPro" id="IPR017853">
    <property type="entry name" value="GH"/>
</dbReference>
<sequence>MLEEIMNDLPFIPLATYRLQFNQHFTFNQVSKLIPYFKDLGISHLYASPINKSQPGSLHGYDLIDITQLNPDIGTEEEFFLFTESLREMKMGLIVDFVPNHMCINEGNKWWNDVLENGLSSLYAEYFDITWTPLKPELNNKVLLPILDKQYGKVIDDQKLKIVFKQGAFFVQYHKKFYPLNPSSWVLILNLLVEHLKNNLECNQSQLSELESIVTALEYMPSILETDLERRKERSREKEVIKKRLVELIQHNPTILIDIHEVLKKFNASEDCPPNYDNLEKLLNEQAYRLSYWRVTNEEINYRRFCDINELASMCVENESVFDKMHSWIFNMIKQNHVQGLRIDHVDGLFDPEQYFMRLQGKYKQLLGNYDLHEQKAFYVVIEKILIGNEKLRSQWLVHGTTGYDFLNLANGVFVFTQHSEDFYQIYRNFTGSFQEVEEIIYQAKKLILSNFLSSELQMLSRCLELIAEQHRWSRDYTFESLRSALIDIIACFPVYRSYIRFSDEIINPEDKFLINEAIKLAKKVNPASDLSVLDFVQDVLLFKNPPGLNQKQIDDRKYFIMRFQQLSAPIAAKGIEDTFFYRFYPLSSLNEVGMKPGQFGIDVSHFHRINQMRLQNWPHSLLTTFTHDTKRSEDVRARINVLSEDPQEWNLMLNRWHKFNQLSQSELHQKEIDRNEEYLLYQTLIGTWPIYEMDANALVHYCHRIELYMIKALREAKIHTSWINHQVDYENSVRNFIQRILSPDSLFLIDFKAWIPKIIKAGLFNSISQLILKITSPGIPDFYQRSELWEFSLVDPDNRHLVDYSSRPQLLQIIKQRSKEDLPKFIQQLVQNPEDGLIKLYVTSVLLNFRNVYFKIFQEGDYQPVEIIGNKSQHVIAFTRSISSMQLLVVVGRFFKNLTDISTILPINQVWGQTYLSISLPNREVYRDILAGQTFELESCQSINLSQLFSHFPFAVLLKE</sequence>
<dbReference type="PATRIC" id="fig|362787.3.peg.1075"/>